<keyword evidence="3" id="KW-1185">Reference proteome</keyword>
<accession>A0A1Z4VLS5</accession>
<sequence>MRSTSIDDAASLDSLRQQLLESGLPEKVVEQMLATAEQSGEVKSGGPGSQLSATAREEAENQAVTIALAFSESRGRVEDLINATDPASELGALYRDQYRLAMKQAGVISVDLVEKFPVMTGNFGYLRGDGSPEKSRLMPFRRGASRDYVVYGEIAQTEALFVRLDPLKVLKWLNSKGHPIAWSEDLTQAHLNILEATRLPALDENPAECDVGADLLTLIHTFTHRFIRIAAVYAGIDRDALSELLVPLHLGFFVYAAARGDFVLGGLQAVFETELDKLLHAFVHEDHRCALDPGCINSGGACMACLHLGEPSCRYFNRFLDRTTLTGKDGYLFLV</sequence>
<dbReference type="Proteomes" id="UP000218765">
    <property type="component" value="Chromosome"/>
</dbReference>
<dbReference type="EMBL" id="AP018052">
    <property type="protein sequence ID" value="BAZ92556.1"/>
    <property type="molecule type" value="Genomic_DNA"/>
</dbReference>
<dbReference type="KEGG" id="ttc:FOKN1_0151"/>
<name>A0A1Z4VLS5_9GAMM</name>
<protein>
    <recommendedName>
        <fullName evidence="4">DUF1998 domain-containing protein</fullName>
    </recommendedName>
</protein>
<proteinExistence type="predicted"/>
<evidence type="ECO:0008006" key="4">
    <source>
        <dbReference type="Google" id="ProtNLM"/>
    </source>
</evidence>
<evidence type="ECO:0000256" key="1">
    <source>
        <dbReference type="SAM" id="MobiDB-lite"/>
    </source>
</evidence>
<dbReference type="AlphaFoldDB" id="A0A1Z4VLS5"/>
<gene>
    <name evidence="2" type="ORF">FOKN1_0151</name>
</gene>
<evidence type="ECO:0000313" key="2">
    <source>
        <dbReference type="EMBL" id="BAZ92556.1"/>
    </source>
</evidence>
<organism evidence="2 3">
    <name type="scientific">Thiohalobacter thiocyanaticus</name>
    <dbReference type="NCBI Taxonomy" id="585455"/>
    <lineage>
        <taxon>Bacteria</taxon>
        <taxon>Pseudomonadati</taxon>
        <taxon>Pseudomonadota</taxon>
        <taxon>Gammaproteobacteria</taxon>
        <taxon>Thiohalobacterales</taxon>
        <taxon>Thiohalobacteraceae</taxon>
        <taxon>Thiohalobacter</taxon>
    </lineage>
</organism>
<feature type="region of interest" description="Disordered" evidence="1">
    <location>
        <begin position="36"/>
        <end position="57"/>
    </location>
</feature>
<evidence type="ECO:0000313" key="3">
    <source>
        <dbReference type="Proteomes" id="UP000218765"/>
    </source>
</evidence>
<reference evidence="2 3" key="1">
    <citation type="submission" date="2017-05" db="EMBL/GenBank/DDBJ databases">
        <title>Thiocyanate degradation by Thiohalobacter thiocyanaticus FOKN1.</title>
        <authorList>
            <person name="Oshiki M."/>
            <person name="Fukushima T."/>
            <person name="Kawano S."/>
            <person name="Nakagawa J."/>
        </authorList>
    </citation>
    <scope>NUCLEOTIDE SEQUENCE [LARGE SCALE GENOMIC DNA]</scope>
    <source>
        <strain evidence="2 3">FOKN1</strain>
    </source>
</reference>